<feature type="domain" description="Methyltransferase FkbM" evidence="1">
    <location>
        <begin position="94"/>
        <end position="224"/>
    </location>
</feature>
<dbReference type="InterPro" id="IPR029063">
    <property type="entry name" value="SAM-dependent_MTases_sf"/>
</dbReference>
<dbReference type="EMBL" id="CADCTF010000152">
    <property type="protein sequence ID" value="CAA9267716.1"/>
    <property type="molecule type" value="Genomic_DNA"/>
</dbReference>
<dbReference type="Pfam" id="PF05050">
    <property type="entry name" value="Methyltransf_21"/>
    <property type="match status" value="1"/>
</dbReference>
<protein>
    <recommendedName>
        <fullName evidence="1">Methyltransferase FkbM domain-containing protein</fullName>
    </recommendedName>
</protein>
<dbReference type="PANTHER" id="PTHR34203">
    <property type="entry name" value="METHYLTRANSFERASE, FKBM FAMILY PROTEIN"/>
    <property type="match status" value="1"/>
</dbReference>
<evidence type="ECO:0000259" key="1">
    <source>
        <dbReference type="Pfam" id="PF05050"/>
    </source>
</evidence>
<accession>A0A6J4J364</accession>
<proteinExistence type="predicted"/>
<dbReference type="SUPFAM" id="SSF53335">
    <property type="entry name" value="S-adenosyl-L-methionine-dependent methyltransferases"/>
    <property type="match status" value="1"/>
</dbReference>
<reference evidence="2" key="1">
    <citation type="submission" date="2020-02" db="EMBL/GenBank/DDBJ databases">
        <authorList>
            <person name="Meier V. D."/>
        </authorList>
    </citation>
    <scope>NUCLEOTIDE SEQUENCE</scope>
    <source>
        <strain evidence="2">AVDCRST_MAG50</strain>
    </source>
</reference>
<gene>
    <name evidence="2" type="ORF">AVDCRST_MAG50-3244</name>
</gene>
<dbReference type="InterPro" id="IPR052514">
    <property type="entry name" value="SAM-dependent_MTase"/>
</dbReference>
<dbReference type="PANTHER" id="PTHR34203:SF15">
    <property type="entry name" value="SLL1173 PROTEIN"/>
    <property type="match status" value="1"/>
</dbReference>
<dbReference type="AlphaFoldDB" id="A0A6J4J364"/>
<evidence type="ECO:0000313" key="2">
    <source>
        <dbReference type="EMBL" id="CAA9267716.1"/>
    </source>
</evidence>
<dbReference type="NCBIfam" id="TIGR01444">
    <property type="entry name" value="fkbM_fam"/>
    <property type="match status" value="1"/>
</dbReference>
<dbReference type="InterPro" id="IPR006342">
    <property type="entry name" value="FkbM_mtfrase"/>
</dbReference>
<organism evidence="2">
    <name type="scientific">uncultured Acidimicrobiales bacterium</name>
    <dbReference type="NCBI Taxonomy" id="310071"/>
    <lineage>
        <taxon>Bacteria</taxon>
        <taxon>Bacillati</taxon>
        <taxon>Actinomycetota</taxon>
        <taxon>Acidimicrobiia</taxon>
        <taxon>Acidimicrobiales</taxon>
        <taxon>environmental samples</taxon>
    </lineage>
</organism>
<sequence>MRTTLKGVLATVRRSVGEALPAPVASWLRIGRRRWAEVTFRRRIVERSFGGLPLRLELTDPLAESWYDRDWDPLGEIELLRSRGRLGAESTVFDLGGHQGVVAMMLAAVAEDGTVVAVEADSHNHVVARHNAELNGCENVVNVHAVAAAAPGRLGFTAQWNGNVDLDGRFGTERVQAVSVDSLAEQYGFPSVVFVDVEGYELEVLKGAEKTFATRPDWFIEVHAGCGLERFGGSSEAVGELLVDRDYEIHIAPGEGLPFEPWDGTWPSSRFFLVALAG</sequence>
<name>A0A6J4J364_9ACTN</name>
<dbReference type="Gene3D" id="3.40.50.150">
    <property type="entry name" value="Vaccinia Virus protein VP39"/>
    <property type="match status" value="1"/>
</dbReference>